<evidence type="ECO:0000313" key="1">
    <source>
        <dbReference type="EMBL" id="CAG8845558.1"/>
    </source>
</evidence>
<dbReference type="Proteomes" id="UP000789901">
    <property type="component" value="Unassembled WGS sequence"/>
</dbReference>
<dbReference type="Gene3D" id="3.80.10.10">
    <property type="entry name" value="Ribonuclease Inhibitor"/>
    <property type="match status" value="1"/>
</dbReference>
<evidence type="ECO:0000313" key="2">
    <source>
        <dbReference type="Proteomes" id="UP000789901"/>
    </source>
</evidence>
<gene>
    <name evidence="1" type="ORF">GMARGA_LOCUS37707</name>
</gene>
<keyword evidence="2" id="KW-1185">Reference proteome</keyword>
<accession>A0ABN7X1W9</accession>
<organism evidence="1 2">
    <name type="scientific">Gigaspora margarita</name>
    <dbReference type="NCBI Taxonomy" id="4874"/>
    <lineage>
        <taxon>Eukaryota</taxon>
        <taxon>Fungi</taxon>
        <taxon>Fungi incertae sedis</taxon>
        <taxon>Mucoromycota</taxon>
        <taxon>Glomeromycotina</taxon>
        <taxon>Glomeromycetes</taxon>
        <taxon>Diversisporales</taxon>
        <taxon>Gigasporaceae</taxon>
        <taxon>Gigaspora</taxon>
    </lineage>
</organism>
<sequence length="186" mass="20971">MVDAQTWLDQNYPNENRDNVTELDISNKNLVGSLNLLNFTNLRKSNFSHNKLNIYNFVPISLEEFDTSHNQFSRFYTFYGIGGSGIMPNLKRLNFSFNALKNVSFYAPALNSLDVSNNIITILNLAQTKNLTELNCSNNSDLTILYFSSLSNLNSFNCLGVRLTTQISSPFPSSLAPSLSPIFLYK</sequence>
<proteinExistence type="predicted"/>
<reference evidence="1 2" key="1">
    <citation type="submission" date="2021-06" db="EMBL/GenBank/DDBJ databases">
        <authorList>
            <person name="Kallberg Y."/>
            <person name="Tangrot J."/>
            <person name="Rosling A."/>
        </authorList>
    </citation>
    <scope>NUCLEOTIDE SEQUENCE [LARGE SCALE GENOMIC DNA]</scope>
    <source>
        <strain evidence="1 2">120-4 pot B 10/14</strain>
    </source>
</reference>
<dbReference type="SUPFAM" id="SSF52058">
    <property type="entry name" value="L domain-like"/>
    <property type="match status" value="1"/>
</dbReference>
<dbReference type="EMBL" id="CAJVQB010079985">
    <property type="protein sequence ID" value="CAG8845558.1"/>
    <property type="molecule type" value="Genomic_DNA"/>
</dbReference>
<name>A0ABN7X1W9_GIGMA</name>
<dbReference type="InterPro" id="IPR032675">
    <property type="entry name" value="LRR_dom_sf"/>
</dbReference>
<protein>
    <submittedName>
        <fullName evidence="1">12507_t:CDS:1</fullName>
    </submittedName>
</protein>
<comment type="caution">
    <text evidence="1">The sequence shown here is derived from an EMBL/GenBank/DDBJ whole genome shotgun (WGS) entry which is preliminary data.</text>
</comment>